<dbReference type="AlphaFoldDB" id="A0A5S9QSZ4"/>
<dbReference type="PANTHER" id="PTHR43798">
    <property type="entry name" value="MONOACYLGLYCEROL LIPASE"/>
    <property type="match status" value="1"/>
</dbReference>
<evidence type="ECO:0000313" key="5">
    <source>
        <dbReference type="Proteomes" id="UP000435877"/>
    </source>
</evidence>
<proteinExistence type="predicted"/>
<dbReference type="PRINTS" id="PR00111">
    <property type="entry name" value="ABHYDROLASE"/>
</dbReference>
<sequence length="312" mass="35132">MKKSMTVMVIALVAIVTAWSLVTYPRVGGEVLNVASRLETAVYGLQRAEIDISDSKLMSWQGGPSEAEAVIMLHGYSADKTVWMRFARYFLDDYRVVILDLPGHGETAFDPELKYDTRSQGQRVIEVMDALGVSRAHIIGNSMGGFIAAQLALHHAKRVLTATLIDPAGVVAPQASDMEKMLAEGRNPFEIASREEFDEFYAMTMAQPPWLPRMVLDYMADDYILRRESLVRIFEDFHSVDMLDSSLGKVRVPVLIMWGERDRLLHFSSAEVWRSGIEGAELVSYPELGHMPMLEAPERSARDVLKFFDKQQ</sequence>
<dbReference type="Proteomes" id="UP000435877">
    <property type="component" value="Unassembled WGS sequence"/>
</dbReference>
<evidence type="ECO:0000313" key="6">
    <source>
        <dbReference type="Proteomes" id="UP000439591"/>
    </source>
</evidence>
<dbReference type="GO" id="GO:0047372">
    <property type="term" value="F:monoacylglycerol lipase activity"/>
    <property type="evidence" value="ECO:0007669"/>
    <property type="project" value="TreeGrafter"/>
</dbReference>
<dbReference type="InterPro" id="IPR029058">
    <property type="entry name" value="AB_hydrolase_fold"/>
</dbReference>
<reference evidence="5 6" key="1">
    <citation type="submission" date="2019-11" db="EMBL/GenBank/DDBJ databases">
        <authorList>
            <person name="Holert J."/>
        </authorList>
    </citation>
    <scope>NUCLEOTIDE SEQUENCE [LARGE SCALE GENOMIC DNA]</scope>
    <source>
        <strain evidence="4">BC3_2A</strain>
        <strain evidence="2">SB11_1A</strain>
    </source>
</reference>
<evidence type="ECO:0000313" key="3">
    <source>
        <dbReference type="EMBL" id="CAA0117998.1"/>
    </source>
</evidence>
<dbReference type="EC" id="3.1.1.3" evidence="4"/>
<keyword evidence="4" id="KW-0378">Hydrolase</keyword>
<evidence type="ECO:0000259" key="1">
    <source>
        <dbReference type="Pfam" id="PF00561"/>
    </source>
</evidence>
<dbReference type="PANTHER" id="PTHR43798:SF5">
    <property type="entry name" value="MONOACYLGLYCEROL LIPASE ABHD6"/>
    <property type="match status" value="1"/>
</dbReference>
<evidence type="ECO:0000313" key="4">
    <source>
        <dbReference type="EMBL" id="CAA0121880.1"/>
    </source>
</evidence>
<dbReference type="OrthoDB" id="2086224at2"/>
<protein>
    <submittedName>
        <fullName evidence="4">Lipase 1</fullName>
        <ecNumber evidence="4">3.1.1.3</ecNumber>
    </submittedName>
</protein>
<dbReference type="InterPro" id="IPR000073">
    <property type="entry name" value="AB_hydrolase_1"/>
</dbReference>
<dbReference type="GO" id="GO:0016020">
    <property type="term" value="C:membrane"/>
    <property type="evidence" value="ECO:0007669"/>
    <property type="project" value="TreeGrafter"/>
</dbReference>
<evidence type="ECO:0000313" key="2">
    <source>
        <dbReference type="EMBL" id="CAA0110104.1"/>
    </source>
</evidence>
<organism evidence="4 6">
    <name type="scientific">Zhongshania aliphaticivorans</name>
    <dbReference type="NCBI Taxonomy" id="1470434"/>
    <lineage>
        <taxon>Bacteria</taxon>
        <taxon>Pseudomonadati</taxon>
        <taxon>Pseudomonadota</taxon>
        <taxon>Gammaproteobacteria</taxon>
        <taxon>Cellvibrionales</taxon>
        <taxon>Spongiibacteraceae</taxon>
        <taxon>Zhongshania</taxon>
    </lineage>
</organism>
<dbReference type="RefSeq" id="WP_159269869.1">
    <property type="nucleotide sequence ID" value="NZ_CACSIK010000003.1"/>
</dbReference>
<dbReference type="EMBL" id="CACSIM010000006">
    <property type="protein sequence ID" value="CAA0117998.1"/>
    <property type="molecule type" value="Genomic_DNA"/>
</dbReference>
<accession>A0A5S9QSZ4</accession>
<gene>
    <name evidence="4" type="primary">lip1_3</name>
    <name evidence="2" type="synonym">lip1_2</name>
    <name evidence="2" type="ORF">IHBHHGIJ_03165</name>
    <name evidence="3" type="ORF">KFEGEMFD_03378</name>
    <name evidence="4" type="ORF">KFEGEMFD_03910</name>
</gene>
<feature type="domain" description="AB hydrolase-1" evidence="1">
    <location>
        <begin position="69"/>
        <end position="297"/>
    </location>
</feature>
<dbReference type="GO" id="GO:0046464">
    <property type="term" value="P:acylglycerol catabolic process"/>
    <property type="evidence" value="ECO:0007669"/>
    <property type="project" value="TreeGrafter"/>
</dbReference>
<dbReference type="EMBL" id="CACSIM010000008">
    <property type="protein sequence ID" value="CAA0121880.1"/>
    <property type="molecule type" value="Genomic_DNA"/>
</dbReference>
<dbReference type="Proteomes" id="UP000439591">
    <property type="component" value="Unassembled WGS sequence"/>
</dbReference>
<dbReference type="Gene3D" id="3.40.50.1820">
    <property type="entry name" value="alpha/beta hydrolase"/>
    <property type="match status" value="1"/>
</dbReference>
<dbReference type="EMBL" id="CACSIK010000003">
    <property type="protein sequence ID" value="CAA0110104.1"/>
    <property type="molecule type" value="Genomic_DNA"/>
</dbReference>
<name>A0A5S9QSZ4_9GAMM</name>
<dbReference type="SUPFAM" id="SSF53474">
    <property type="entry name" value="alpha/beta-Hydrolases"/>
    <property type="match status" value="1"/>
</dbReference>
<keyword evidence="5" id="KW-1185">Reference proteome</keyword>
<dbReference type="InterPro" id="IPR050266">
    <property type="entry name" value="AB_hydrolase_sf"/>
</dbReference>
<dbReference type="Pfam" id="PF00561">
    <property type="entry name" value="Abhydrolase_1"/>
    <property type="match status" value="1"/>
</dbReference>
<dbReference type="GO" id="GO:0004806">
    <property type="term" value="F:triacylglycerol lipase activity"/>
    <property type="evidence" value="ECO:0007669"/>
    <property type="project" value="UniProtKB-EC"/>
</dbReference>